<sequence>MGLFLKSLKRYERLPGESLVLPSHGRPFQGLHTRLHALQAHHADRLNALCQALQGTSATAAEVLPVLFNRPLDAHQTTFALGEAIAHLHRLWKEGAVTRHTDAQGVHRFGG</sequence>
<organism evidence="2 3">
    <name type="scientific">Acidovorax lacteus</name>
    <dbReference type="NCBI Taxonomy" id="1924988"/>
    <lineage>
        <taxon>Bacteria</taxon>
        <taxon>Pseudomonadati</taxon>
        <taxon>Pseudomonadota</taxon>
        <taxon>Betaproteobacteria</taxon>
        <taxon>Burkholderiales</taxon>
        <taxon>Comamonadaceae</taxon>
        <taxon>Acidovorax</taxon>
    </lineage>
</organism>
<reference evidence="3" key="1">
    <citation type="journal article" date="2019" name="Int. J. Syst. Evol. Microbiol.">
        <title>The Global Catalogue of Microorganisms (GCM) 10K type strain sequencing project: providing services to taxonomists for standard genome sequencing and annotation.</title>
        <authorList>
            <consortium name="The Broad Institute Genomics Platform"/>
            <consortium name="The Broad Institute Genome Sequencing Center for Infectious Disease"/>
            <person name="Wu L."/>
            <person name="Ma J."/>
        </authorList>
    </citation>
    <scope>NUCLEOTIDE SEQUENCE [LARGE SCALE GENOMIC DNA]</scope>
    <source>
        <strain evidence="3">JCM 31890</strain>
    </source>
</reference>
<dbReference type="SUPFAM" id="SSF56281">
    <property type="entry name" value="Metallo-hydrolase/oxidoreductase"/>
    <property type="match status" value="1"/>
</dbReference>
<dbReference type="Proteomes" id="UP001501788">
    <property type="component" value="Unassembled WGS sequence"/>
</dbReference>
<protein>
    <recommendedName>
        <fullName evidence="1">Metallo-beta-lactamase-like C-terminal domain-containing protein</fullName>
    </recommendedName>
</protein>
<dbReference type="InterPro" id="IPR036866">
    <property type="entry name" value="RibonucZ/Hydroxyglut_hydro"/>
</dbReference>
<keyword evidence="3" id="KW-1185">Reference proteome</keyword>
<dbReference type="EMBL" id="BAABEX010000021">
    <property type="protein sequence ID" value="GAA4425919.1"/>
    <property type="molecule type" value="Genomic_DNA"/>
</dbReference>
<accession>A0ABP8LCN4</accession>
<evidence type="ECO:0000313" key="3">
    <source>
        <dbReference type="Proteomes" id="UP001501788"/>
    </source>
</evidence>
<dbReference type="Gene3D" id="3.60.15.10">
    <property type="entry name" value="Ribonuclease Z/Hydroxyacylglutathione hydrolase-like"/>
    <property type="match status" value="1"/>
</dbReference>
<proteinExistence type="predicted"/>
<comment type="caution">
    <text evidence="2">The sequence shown here is derived from an EMBL/GenBank/DDBJ whole genome shotgun (WGS) entry which is preliminary data.</text>
</comment>
<dbReference type="Pfam" id="PF21221">
    <property type="entry name" value="B_lactamase-like_C"/>
    <property type="match status" value="1"/>
</dbReference>
<evidence type="ECO:0000313" key="2">
    <source>
        <dbReference type="EMBL" id="GAA4425919.1"/>
    </source>
</evidence>
<feature type="domain" description="Metallo-beta-lactamase-like C-terminal" evidence="1">
    <location>
        <begin position="52"/>
        <end position="97"/>
    </location>
</feature>
<dbReference type="InterPro" id="IPR036388">
    <property type="entry name" value="WH-like_DNA-bd_sf"/>
</dbReference>
<name>A0ABP8LCN4_9BURK</name>
<gene>
    <name evidence="2" type="ORF">GCM10023090_21210</name>
</gene>
<dbReference type="InterPro" id="IPR048933">
    <property type="entry name" value="B_lactamase-like_C"/>
</dbReference>
<evidence type="ECO:0000259" key="1">
    <source>
        <dbReference type="Pfam" id="PF21221"/>
    </source>
</evidence>
<dbReference type="Gene3D" id="1.10.10.10">
    <property type="entry name" value="Winged helix-like DNA-binding domain superfamily/Winged helix DNA-binding domain"/>
    <property type="match status" value="1"/>
</dbReference>